<gene>
    <name evidence="2" type="ORF">UFOPK1791_00949</name>
    <name evidence="3" type="ORF">UFOPK2802_00939</name>
    <name evidence="4" type="ORF">UFOPK3083_00880</name>
    <name evidence="5" type="ORF">UFOPK3783_00566</name>
    <name evidence="6" type="ORF">UFOPK3948_00738</name>
    <name evidence="7" type="ORF">UFOPK4113_00676</name>
</gene>
<dbReference type="Gene3D" id="3.40.50.720">
    <property type="entry name" value="NAD(P)-binding Rossmann-like Domain"/>
    <property type="match status" value="1"/>
</dbReference>
<feature type="domain" description="Gfo/Idh/MocA-like oxidoreductase N-terminal" evidence="1">
    <location>
        <begin position="6"/>
        <end position="126"/>
    </location>
</feature>
<dbReference type="EMBL" id="CAEZUF010000105">
    <property type="protein sequence ID" value="CAB4598118.1"/>
    <property type="molecule type" value="Genomic_DNA"/>
</dbReference>
<evidence type="ECO:0000259" key="1">
    <source>
        <dbReference type="Pfam" id="PF01408"/>
    </source>
</evidence>
<dbReference type="EMBL" id="CAEZYX010000126">
    <property type="protein sequence ID" value="CAB4747690.1"/>
    <property type="molecule type" value="Genomic_DNA"/>
</dbReference>
<reference evidence="3" key="1">
    <citation type="submission" date="2020-05" db="EMBL/GenBank/DDBJ databases">
        <authorList>
            <person name="Chiriac C."/>
            <person name="Salcher M."/>
            <person name="Ghai R."/>
            <person name="Kavagutti S V."/>
        </authorList>
    </citation>
    <scope>NUCLEOTIDE SEQUENCE</scope>
</reference>
<dbReference type="SUPFAM" id="SSF51735">
    <property type="entry name" value="NAD(P)-binding Rossmann-fold domains"/>
    <property type="match status" value="1"/>
</dbReference>
<dbReference type="EMBL" id="CAFAAT010000117">
    <property type="protein sequence ID" value="CAB4810464.1"/>
    <property type="molecule type" value="Genomic_DNA"/>
</dbReference>
<dbReference type="Pfam" id="PF01408">
    <property type="entry name" value="GFO_IDH_MocA"/>
    <property type="match status" value="1"/>
</dbReference>
<dbReference type="InterPro" id="IPR000683">
    <property type="entry name" value="Gfo/Idh/MocA-like_OxRdtase_N"/>
</dbReference>
<name>A0A6J6TK64_9ZZZZ</name>
<dbReference type="InterPro" id="IPR036291">
    <property type="entry name" value="NAD(P)-bd_dom_sf"/>
</dbReference>
<evidence type="ECO:0000313" key="7">
    <source>
        <dbReference type="EMBL" id="CAB5018375.1"/>
    </source>
</evidence>
<evidence type="ECO:0000313" key="6">
    <source>
        <dbReference type="EMBL" id="CAB4980914.1"/>
    </source>
</evidence>
<evidence type="ECO:0000313" key="5">
    <source>
        <dbReference type="EMBL" id="CAB4945725.1"/>
    </source>
</evidence>
<dbReference type="EMBL" id="CAFBPL010000079">
    <property type="protein sequence ID" value="CAB5018375.1"/>
    <property type="molecule type" value="Genomic_DNA"/>
</dbReference>
<evidence type="ECO:0000313" key="3">
    <source>
        <dbReference type="EMBL" id="CAB4747690.1"/>
    </source>
</evidence>
<evidence type="ECO:0000313" key="4">
    <source>
        <dbReference type="EMBL" id="CAB4810464.1"/>
    </source>
</evidence>
<dbReference type="PANTHER" id="PTHR43708">
    <property type="entry name" value="CONSERVED EXPRESSED OXIDOREDUCTASE (EUROFUNG)"/>
    <property type="match status" value="1"/>
</dbReference>
<proteinExistence type="predicted"/>
<dbReference type="InterPro" id="IPR051317">
    <property type="entry name" value="Gfo/Idh/MocA_oxidoreduct"/>
</dbReference>
<accession>A0A6J6TK64</accession>
<dbReference type="PANTHER" id="PTHR43708:SF1">
    <property type="entry name" value="GALACTOSE_LACTOSE METABOLISM REGULATORY PROTEIN GAL80"/>
    <property type="match status" value="1"/>
</dbReference>
<dbReference type="EMBL" id="CAFBOI010000085">
    <property type="protein sequence ID" value="CAB4980914.1"/>
    <property type="molecule type" value="Genomic_DNA"/>
</dbReference>
<protein>
    <submittedName>
        <fullName evidence="3">Unannotated protein</fullName>
    </submittedName>
</protein>
<sequence length="375" mass="41024">MSNQIVRVGVIGAGAVASSVHLPILTRRSDLFAVAAIADFNIAAAHLLADRFGIVNRFPSPEEMFASSLIDAVVILNSGSHAEVVVKALNSGLDVFCEKPLAYSREEMKSIEVALSTSGKKLMIGYMKTFDPAVTAAKKLIKSRPRTVDVVVLHPSGESQLATTEISVTSAPAPKELIEKFKSSDRQIQVTALGEAAADSFGSFYTDVILGSVIHELSVLRALDIHINEVDFVDRWPNDGSEKAHSIIINARTADNVRITIRWFYLDQYPLYQEEIRWVNEFEGHHIIFPSPYILRVPTKLISTKRIGLDHENTTTESYLPSFEIELAAFHTLATTGKQDADPIADGNEDLEISLKIAKGICIREGIALGGNLKA</sequence>
<evidence type="ECO:0000313" key="2">
    <source>
        <dbReference type="EMBL" id="CAB4598118.1"/>
    </source>
</evidence>
<dbReference type="GO" id="GO:0000166">
    <property type="term" value="F:nucleotide binding"/>
    <property type="evidence" value="ECO:0007669"/>
    <property type="project" value="InterPro"/>
</dbReference>
<dbReference type="Gene3D" id="3.30.360.10">
    <property type="entry name" value="Dihydrodipicolinate Reductase, domain 2"/>
    <property type="match status" value="1"/>
</dbReference>
<dbReference type="EMBL" id="CAFBNI010000054">
    <property type="protein sequence ID" value="CAB4945725.1"/>
    <property type="molecule type" value="Genomic_DNA"/>
</dbReference>
<dbReference type="AlphaFoldDB" id="A0A6J6TK64"/>
<organism evidence="3">
    <name type="scientific">freshwater metagenome</name>
    <dbReference type="NCBI Taxonomy" id="449393"/>
    <lineage>
        <taxon>unclassified sequences</taxon>
        <taxon>metagenomes</taxon>
        <taxon>ecological metagenomes</taxon>
    </lineage>
</organism>